<evidence type="ECO:0000313" key="8">
    <source>
        <dbReference type="Proteomes" id="UP000554286"/>
    </source>
</evidence>
<evidence type="ECO:0000256" key="2">
    <source>
        <dbReference type="ARBA" id="ARBA00009530"/>
    </source>
</evidence>
<dbReference type="Pfam" id="PF01679">
    <property type="entry name" value="Pmp3"/>
    <property type="match status" value="1"/>
</dbReference>
<evidence type="ECO:0000256" key="1">
    <source>
        <dbReference type="ARBA" id="ARBA00004370"/>
    </source>
</evidence>
<evidence type="ECO:0000313" key="7">
    <source>
        <dbReference type="EMBL" id="MBB4265880.1"/>
    </source>
</evidence>
<keyword evidence="4 6" id="KW-1133">Transmembrane helix</keyword>
<dbReference type="AlphaFoldDB" id="A0A7W6W998"/>
<dbReference type="RefSeq" id="WP_184043686.1">
    <property type="nucleotide sequence ID" value="NZ_JACIGK010000009.1"/>
</dbReference>
<keyword evidence="8" id="KW-1185">Reference proteome</keyword>
<evidence type="ECO:0000256" key="5">
    <source>
        <dbReference type="ARBA" id="ARBA00023136"/>
    </source>
</evidence>
<evidence type="ECO:0000256" key="4">
    <source>
        <dbReference type="ARBA" id="ARBA00022989"/>
    </source>
</evidence>
<feature type="transmembrane region" description="Helical" evidence="6">
    <location>
        <begin position="12"/>
        <end position="35"/>
    </location>
</feature>
<organism evidence="7 8">
    <name type="scientific">Roseospira visakhapatnamensis</name>
    <dbReference type="NCBI Taxonomy" id="390880"/>
    <lineage>
        <taxon>Bacteria</taxon>
        <taxon>Pseudomonadati</taxon>
        <taxon>Pseudomonadota</taxon>
        <taxon>Alphaproteobacteria</taxon>
        <taxon>Rhodospirillales</taxon>
        <taxon>Rhodospirillaceae</taxon>
        <taxon>Roseospira</taxon>
    </lineage>
</organism>
<proteinExistence type="inferred from homology"/>
<reference evidence="7 8" key="1">
    <citation type="submission" date="2020-08" db="EMBL/GenBank/DDBJ databases">
        <title>Genome sequencing of Purple Non-Sulfur Bacteria from various extreme environments.</title>
        <authorList>
            <person name="Mayer M."/>
        </authorList>
    </citation>
    <scope>NUCLEOTIDE SEQUENCE [LARGE SCALE GENOMIC DNA]</scope>
    <source>
        <strain evidence="7 8">JA131</strain>
    </source>
</reference>
<protein>
    <submittedName>
        <fullName evidence="7">Uncharacterized membrane protein YqaE (UPF0057 family)</fullName>
    </submittedName>
</protein>
<comment type="similarity">
    <text evidence="2">Belongs to the UPF0057 (PMP3) family.</text>
</comment>
<keyword evidence="5 6" id="KW-0472">Membrane</keyword>
<evidence type="ECO:0000256" key="3">
    <source>
        <dbReference type="ARBA" id="ARBA00022692"/>
    </source>
</evidence>
<keyword evidence="3 6" id="KW-0812">Transmembrane</keyword>
<dbReference type="Proteomes" id="UP000554286">
    <property type="component" value="Unassembled WGS sequence"/>
</dbReference>
<dbReference type="PANTHER" id="PTHR21659">
    <property type="entry name" value="HYDROPHOBIC PROTEIN RCI2 LOW TEMPERATURE AND SALT RESPONSIVE PROTEIN LTI6 -RELATED"/>
    <property type="match status" value="1"/>
</dbReference>
<dbReference type="EMBL" id="JACIGK010000009">
    <property type="protein sequence ID" value="MBB4265880.1"/>
    <property type="molecule type" value="Genomic_DNA"/>
</dbReference>
<dbReference type="PANTHER" id="PTHR21659:SF42">
    <property type="entry name" value="UPF0057 MEMBRANE PROTEIN ZK632.10-RELATED"/>
    <property type="match status" value="1"/>
</dbReference>
<accession>A0A7W6W998</accession>
<feature type="transmembrane region" description="Helical" evidence="6">
    <location>
        <begin position="41"/>
        <end position="64"/>
    </location>
</feature>
<gene>
    <name evidence="7" type="ORF">GGD89_001505</name>
</gene>
<evidence type="ECO:0000256" key="6">
    <source>
        <dbReference type="SAM" id="Phobius"/>
    </source>
</evidence>
<dbReference type="InterPro" id="IPR000612">
    <property type="entry name" value="PMP3"/>
</dbReference>
<dbReference type="PROSITE" id="PS01309">
    <property type="entry name" value="UPF0057"/>
    <property type="match status" value="1"/>
</dbReference>
<sequence>MSTHTQGQNSDSLLGDLLRIVLALFLPPIAVLLEVGLTKHFFLNIILTLLGFLPGLIHAVWVVARR</sequence>
<comment type="caution">
    <text evidence="7">The sequence shown here is derived from an EMBL/GenBank/DDBJ whole genome shotgun (WGS) entry which is preliminary data.</text>
</comment>
<dbReference type="GO" id="GO:0016020">
    <property type="term" value="C:membrane"/>
    <property type="evidence" value="ECO:0007669"/>
    <property type="project" value="UniProtKB-SubCell"/>
</dbReference>
<comment type="subcellular location">
    <subcellularLocation>
        <location evidence="1">Membrane</location>
    </subcellularLocation>
</comment>
<name>A0A7W6W998_9PROT</name>